<evidence type="ECO:0000313" key="8">
    <source>
        <dbReference type="Proteomes" id="UP001555100"/>
    </source>
</evidence>
<evidence type="ECO:0000313" key="7">
    <source>
        <dbReference type="Proteomes" id="UP000275951"/>
    </source>
</evidence>
<evidence type="ECO:0000313" key="5">
    <source>
        <dbReference type="EMBL" id="AZR06955.1"/>
    </source>
</evidence>
<evidence type="ECO:0000256" key="3">
    <source>
        <dbReference type="ARBA" id="ARBA00023163"/>
    </source>
</evidence>
<dbReference type="InterPro" id="IPR028082">
    <property type="entry name" value="Peripla_BP_I"/>
</dbReference>
<dbReference type="Pfam" id="PF13377">
    <property type="entry name" value="Peripla_BP_3"/>
    <property type="match status" value="1"/>
</dbReference>
<keyword evidence="2 6" id="KW-0238">DNA-binding</keyword>
<keyword evidence="3" id="KW-0804">Transcription</keyword>
<feature type="domain" description="HTH lacI-type" evidence="4">
    <location>
        <begin position="4"/>
        <end position="58"/>
    </location>
</feature>
<proteinExistence type="predicted"/>
<dbReference type="Gene3D" id="1.10.260.40">
    <property type="entry name" value="lambda repressor-like DNA-binding domains"/>
    <property type="match status" value="1"/>
</dbReference>
<reference evidence="5 7" key="1">
    <citation type="submission" date="2018-11" db="EMBL/GenBank/DDBJ databases">
        <title>Multidrug-resistant genes are associated with an 42-kb island TGI1 carrying a complex class 1 integron in a Trueperella pyogenes.</title>
        <authorList>
            <person name="Dong W."/>
        </authorList>
    </citation>
    <scope>NUCLEOTIDE SEQUENCE [LARGE SCALE GENOMIC DNA]</scope>
    <source>
        <strain evidence="5 7">TP4</strain>
    </source>
</reference>
<evidence type="ECO:0000256" key="2">
    <source>
        <dbReference type="ARBA" id="ARBA00023125"/>
    </source>
</evidence>
<accession>A0A2S1KXJ8</accession>
<evidence type="ECO:0000313" key="6">
    <source>
        <dbReference type="EMBL" id="MEW6955049.1"/>
    </source>
</evidence>
<dbReference type="Proteomes" id="UP001555100">
    <property type="component" value="Unassembled WGS sequence"/>
</dbReference>
<gene>
    <name evidence="5" type="ORF">EBQ10_06365</name>
    <name evidence="6" type="ORF">V3M73_08450</name>
</gene>
<evidence type="ECO:0000256" key="1">
    <source>
        <dbReference type="ARBA" id="ARBA00023015"/>
    </source>
</evidence>
<dbReference type="SUPFAM" id="SSF47413">
    <property type="entry name" value="lambda repressor-like DNA-binding domains"/>
    <property type="match status" value="1"/>
</dbReference>
<dbReference type="PANTHER" id="PTHR30146:SF155">
    <property type="entry name" value="ALANINE RACEMASE"/>
    <property type="match status" value="1"/>
</dbReference>
<dbReference type="InterPro" id="IPR000843">
    <property type="entry name" value="HTH_LacI"/>
</dbReference>
<organism evidence="5 7">
    <name type="scientific">Trueperella pyogenes</name>
    <dbReference type="NCBI Taxonomy" id="1661"/>
    <lineage>
        <taxon>Bacteria</taxon>
        <taxon>Bacillati</taxon>
        <taxon>Actinomycetota</taxon>
        <taxon>Actinomycetes</taxon>
        <taxon>Actinomycetales</taxon>
        <taxon>Actinomycetaceae</taxon>
        <taxon>Trueperella</taxon>
    </lineage>
</organism>
<keyword evidence="1" id="KW-0805">Transcription regulation</keyword>
<name>A0A2S1KXJ8_9ACTO</name>
<dbReference type="GO" id="GO:0003700">
    <property type="term" value="F:DNA-binding transcription factor activity"/>
    <property type="evidence" value="ECO:0007669"/>
    <property type="project" value="TreeGrafter"/>
</dbReference>
<dbReference type="RefSeq" id="WP_080312297.1">
    <property type="nucleotide sequence ID" value="NZ_CP007519.1"/>
</dbReference>
<dbReference type="SMART" id="SM00354">
    <property type="entry name" value="HTH_LACI"/>
    <property type="match status" value="1"/>
</dbReference>
<dbReference type="Gene3D" id="3.40.50.2300">
    <property type="match status" value="2"/>
</dbReference>
<dbReference type="InterPro" id="IPR046335">
    <property type="entry name" value="LacI/GalR-like_sensor"/>
</dbReference>
<dbReference type="SUPFAM" id="SSF53822">
    <property type="entry name" value="Periplasmic binding protein-like I"/>
    <property type="match status" value="1"/>
</dbReference>
<dbReference type="EMBL" id="JBAGNM010000009">
    <property type="protein sequence ID" value="MEW6955049.1"/>
    <property type="molecule type" value="Genomic_DNA"/>
</dbReference>
<dbReference type="InterPro" id="IPR010982">
    <property type="entry name" value="Lambda_DNA-bd_dom_sf"/>
</dbReference>
<reference evidence="6 8" key="2">
    <citation type="submission" date="2024-01" db="EMBL/GenBank/DDBJ databases">
        <title>Genomic analysis and antimicrobial resistance profiles of Trueperella pyogenes isolated from domestic and wild animals.</title>
        <authorList>
            <person name="Magossi G."/>
            <person name="Gzyl K.E."/>
            <person name="Holman D.B."/>
            <person name="Amat S."/>
        </authorList>
    </citation>
    <scope>NUCLEOTIDE SEQUENCE [LARGE SCALE GENOMIC DNA]</scope>
    <source>
        <strain evidence="6 8">1494</strain>
    </source>
</reference>
<dbReference type="PROSITE" id="PS50932">
    <property type="entry name" value="HTH_LACI_2"/>
    <property type="match status" value="1"/>
</dbReference>
<protein>
    <submittedName>
        <fullName evidence="6">LacI family DNA-binding transcriptional regulator</fullName>
    </submittedName>
    <submittedName>
        <fullName evidence="5">LacI family transcriptional regulator</fullName>
    </submittedName>
</protein>
<dbReference type="AlphaFoldDB" id="A0A2S1KXJ8"/>
<dbReference type="EMBL" id="CP033905">
    <property type="protein sequence ID" value="AZR06955.1"/>
    <property type="molecule type" value="Genomic_DNA"/>
</dbReference>
<dbReference type="Proteomes" id="UP000275951">
    <property type="component" value="Chromosome"/>
</dbReference>
<dbReference type="GO" id="GO:0000976">
    <property type="term" value="F:transcription cis-regulatory region binding"/>
    <property type="evidence" value="ECO:0007669"/>
    <property type="project" value="TreeGrafter"/>
</dbReference>
<dbReference type="CDD" id="cd01392">
    <property type="entry name" value="HTH_LacI"/>
    <property type="match status" value="1"/>
</dbReference>
<evidence type="ECO:0000259" key="4">
    <source>
        <dbReference type="PROSITE" id="PS50932"/>
    </source>
</evidence>
<dbReference type="Pfam" id="PF00356">
    <property type="entry name" value="LacI"/>
    <property type="match status" value="1"/>
</dbReference>
<dbReference type="PANTHER" id="PTHR30146">
    <property type="entry name" value="LACI-RELATED TRANSCRIPTIONAL REPRESSOR"/>
    <property type="match status" value="1"/>
</dbReference>
<keyword evidence="8" id="KW-1185">Reference proteome</keyword>
<sequence>MSKVTMRHVAEKAGVSISTVSLALRNDERISLETRQAIHDIAREMRYQRDITGTLLRTDKPRILGIVGQLSQELHAEYVDRIHKLASGANFQLIAQDAGVYGGYEGAFSRLAQLRVRNVIAINPCFSAPVTIAVAPSVVIGQTSPFPESDLVRSTNNQGMSECFEHLAQLGHKRALYLDGPAGISATFRRDAMQNAAAANRLVVDVLAAGNTMDDGFKVGRQLAESGTLPATPRRGMPSSNGPTALICYNDQCAQGAIIALNRVGLSVPIDISVVGFDNSSIARSTAFDLTSIDRGVGEVSSLAFSLSIERQMGSKVSPKVAEVPTHLVIRSSTSSARNS</sequence>
<dbReference type="CDD" id="cd06267">
    <property type="entry name" value="PBP1_LacI_sugar_binding-like"/>
    <property type="match status" value="1"/>
</dbReference>